<organism evidence="2 3">
    <name type="scientific">Prevotella lacticifex</name>
    <dbReference type="NCBI Taxonomy" id="2854755"/>
    <lineage>
        <taxon>Bacteria</taxon>
        <taxon>Pseudomonadati</taxon>
        <taxon>Bacteroidota</taxon>
        <taxon>Bacteroidia</taxon>
        <taxon>Bacteroidales</taxon>
        <taxon>Prevotellaceae</taxon>
        <taxon>Prevotella</taxon>
    </lineage>
</organism>
<evidence type="ECO:0000313" key="2">
    <source>
        <dbReference type="EMBL" id="GJG58164.1"/>
    </source>
</evidence>
<dbReference type="NCBIfam" id="NF033879">
    <property type="entry name" value="smalltalk"/>
    <property type="match status" value="1"/>
</dbReference>
<reference evidence="2" key="1">
    <citation type="journal article" date="2022" name="Int. J. Syst. Evol. Microbiol.">
        <title>Prevotella lacticifex sp. nov., isolated from the rumen of cows.</title>
        <authorList>
            <person name="Shinkai T."/>
            <person name="Ikeyama N."/>
            <person name="Kumagai M."/>
            <person name="Ohmori H."/>
            <person name="Sakamoto M."/>
            <person name="Ohkuma M."/>
            <person name="Mitsumori M."/>
        </authorList>
    </citation>
    <scope>NUCLEOTIDE SEQUENCE</scope>
    <source>
        <strain evidence="2">R5076</strain>
    </source>
</reference>
<protein>
    <recommendedName>
        <fullName evidence="4">Smalltalk protein</fullName>
    </recommendedName>
</protein>
<dbReference type="RefSeq" id="WP_223927294.1">
    <property type="nucleotide sequence ID" value="NZ_BPTU01000003.1"/>
</dbReference>
<dbReference type="GeneID" id="72467942"/>
<evidence type="ECO:0000313" key="3">
    <source>
        <dbReference type="Proteomes" id="UP000825483"/>
    </source>
</evidence>
<comment type="caution">
    <text evidence="2">The sequence shown here is derived from an EMBL/GenBank/DDBJ whole genome shotgun (WGS) entry which is preliminary data.</text>
</comment>
<proteinExistence type="predicted"/>
<evidence type="ECO:0000256" key="1">
    <source>
        <dbReference type="SAM" id="Phobius"/>
    </source>
</evidence>
<name>A0A9R1C8X2_9BACT</name>
<dbReference type="AlphaFoldDB" id="A0A9R1C8X2"/>
<keyword evidence="3" id="KW-1185">Reference proteome</keyword>
<dbReference type="EMBL" id="BPUB01000001">
    <property type="protein sequence ID" value="GJG58164.1"/>
    <property type="molecule type" value="Genomic_DNA"/>
</dbReference>
<gene>
    <name evidence="2" type="ORF">PRLR5076_10150</name>
</gene>
<accession>A0A9R1C8X2</accession>
<dbReference type="Pfam" id="PF20096">
    <property type="entry name" value="DUF6486"/>
    <property type="match status" value="1"/>
</dbReference>
<dbReference type="Proteomes" id="UP000825483">
    <property type="component" value="Unassembled WGS sequence"/>
</dbReference>
<sequence length="39" mass="4342">MRSLKRNDWVNILKILATIIASILGTLGVESFDSSKFGF</sequence>
<feature type="transmembrane region" description="Helical" evidence="1">
    <location>
        <begin position="12"/>
        <end position="29"/>
    </location>
</feature>
<keyword evidence="1" id="KW-0812">Transmembrane</keyword>
<keyword evidence="1" id="KW-1133">Transmembrane helix</keyword>
<keyword evidence="1" id="KW-0472">Membrane</keyword>
<evidence type="ECO:0008006" key="4">
    <source>
        <dbReference type="Google" id="ProtNLM"/>
    </source>
</evidence>
<dbReference type="InterPro" id="IPR045505">
    <property type="entry name" value="DUF6486"/>
</dbReference>